<comment type="catalytic activity">
    <reaction evidence="10 12">
        <text>[[Fe-S] cluster scaffold protein carrying a second [4Fe-4S](2+) cluster] + N(6)-octanoyl-L-lysyl-[protein] + 2 oxidized [2Fe-2S]-[ferredoxin] + 2 S-adenosyl-L-methionine + 4 H(+) = [[Fe-S] cluster scaffold protein] + N(6)-[(R)-dihydrolipoyl]-L-lysyl-[protein] + 4 Fe(3+) + 2 hydrogen sulfide + 2 5'-deoxyadenosine + 2 L-methionine + 2 reduced [2Fe-2S]-[ferredoxin]</text>
        <dbReference type="Rhea" id="RHEA:16585"/>
        <dbReference type="Rhea" id="RHEA-COMP:9928"/>
        <dbReference type="Rhea" id="RHEA-COMP:10000"/>
        <dbReference type="Rhea" id="RHEA-COMP:10001"/>
        <dbReference type="Rhea" id="RHEA-COMP:10475"/>
        <dbReference type="Rhea" id="RHEA-COMP:14568"/>
        <dbReference type="Rhea" id="RHEA-COMP:14569"/>
        <dbReference type="ChEBI" id="CHEBI:15378"/>
        <dbReference type="ChEBI" id="CHEBI:17319"/>
        <dbReference type="ChEBI" id="CHEBI:29034"/>
        <dbReference type="ChEBI" id="CHEBI:29919"/>
        <dbReference type="ChEBI" id="CHEBI:33722"/>
        <dbReference type="ChEBI" id="CHEBI:33737"/>
        <dbReference type="ChEBI" id="CHEBI:33738"/>
        <dbReference type="ChEBI" id="CHEBI:57844"/>
        <dbReference type="ChEBI" id="CHEBI:59789"/>
        <dbReference type="ChEBI" id="CHEBI:78809"/>
        <dbReference type="ChEBI" id="CHEBI:83100"/>
        <dbReference type="EC" id="2.8.1.8"/>
    </reaction>
</comment>
<proteinExistence type="inferred from homology"/>
<dbReference type="InterPro" id="IPR058240">
    <property type="entry name" value="rSAM_sf"/>
</dbReference>
<evidence type="ECO:0000256" key="9">
    <source>
        <dbReference type="ARBA" id="ARBA00024732"/>
    </source>
</evidence>
<dbReference type="OrthoDB" id="9787898at2"/>
<dbReference type="Gene3D" id="3.20.20.70">
    <property type="entry name" value="Aldolase class I"/>
    <property type="match status" value="1"/>
</dbReference>
<feature type="binding site" evidence="12">
    <location>
        <position position="262"/>
    </location>
    <ligand>
        <name>[4Fe-4S] cluster</name>
        <dbReference type="ChEBI" id="CHEBI:49883"/>
        <label>1</label>
    </ligand>
</feature>
<dbReference type="GO" id="GO:0051539">
    <property type="term" value="F:4 iron, 4 sulfur cluster binding"/>
    <property type="evidence" value="ECO:0007669"/>
    <property type="project" value="UniProtKB-UniRule"/>
</dbReference>
<protein>
    <recommendedName>
        <fullName evidence="11 12">Multifunctional fusion protein</fullName>
    </recommendedName>
    <domain>
        <recommendedName>
            <fullName evidence="12">Lipoyl synthase</fullName>
            <ecNumber evidence="12">2.8.1.8</ecNumber>
        </recommendedName>
        <alternativeName>
            <fullName evidence="12">Lip-syn</fullName>
        </alternativeName>
        <alternativeName>
            <fullName evidence="12">Lipoate synthase</fullName>
        </alternativeName>
        <alternativeName>
            <fullName evidence="12">Lipoic acid synthase</fullName>
        </alternativeName>
        <alternativeName>
            <fullName evidence="12">Sulfur insertion protein LipA</fullName>
            <shortName evidence="12">LS</shortName>
        </alternativeName>
    </domain>
    <domain>
        <recommendedName>
            <fullName evidence="11">Octanoyltransferase</fullName>
            <ecNumber evidence="11">2.3.1.181</ecNumber>
        </recommendedName>
        <alternativeName>
            <fullName evidence="11">Lipoate-protein ligase B</fullName>
        </alternativeName>
        <alternativeName>
            <fullName evidence="11">Lipoyl/octanoyl transferase</fullName>
        </alternativeName>
        <alternativeName>
            <fullName evidence="11">Octanoyl-[acyl-carrier-protein]-protein N-octanoyltransferase</fullName>
        </alternativeName>
    </domain>
</protein>
<evidence type="ECO:0000259" key="13">
    <source>
        <dbReference type="PROSITE" id="PS51733"/>
    </source>
</evidence>
<keyword evidence="5 12" id="KW-0479">Metal-binding</keyword>
<evidence type="ECO:0000256" key="2">
    <source>
        <dbReference type="ARBA" id="ARBA00022485"/>
    </source>
</evidence>
<keyword evidence="6 12" id="KW-0408">Iron</keyword>
<feature type="binding site" evidence="12">
    <location>
        <position position="251"/>
    </location>
    <ligand>
        <name>[4Fe-4S] cluster</name>
        <dbReference type="ChEBI" id="CHEBI:49883"/>
        <label>1</label>
    </ligand>
</feature>
<dbReference type="InterPro" id="IPR013785">
    <property type="entry name" value="Aldolase_TIM"/>
</dbReference>
<evidence type="ECO:0000313" key="15">
    <source>
        <dbReference type="EMBL" id="EMS81477.1"/>
    </source>
</evidence>
<dbReference type="GO" id="GO:0016992">
    <property type="term" value="F:lipoate synthase activity"/>
    <property type="evidence" value="ECO:0007669"/>
    <property type="project" value="UniProtKB-UniRule"/>
</dbReference>
<comment type="function">
    <text evidence="12">Catalyzes the radical-mediated insertion of two sulfur atoms into the C-6 and C-8 positions of the octanoyl moiety bound to the lipoyl domains of lipoate-dependent enzymes, thereby converting the octanoylated domains into lipoylated derivatives.</text>
</comment>
<keyword evidence="4 12" id="KW-0949">S-adenosyl-L-methionine</keyword>
<dbReference type="EMBL" id="APJX01000001">
    <property type="protein sequence ID" value="EMS81477.1"/>
    <property type="molecule type" value="Genomic_DNA"/>
</dbReference>
<feature type="binding site" evidence="12">
    <location>
        <position position="284"/>
    </location>
    <ligand>
        <name>[4Fe-4S] cluster</name>
        <dbReference type="ChEBI" id="CHEBI:49883"/>
        <label>2</label>
        <note>4Fe-4S-S-AdoMet</note>
    </ligand>
</feature>
<gene>
    <name evidence="12 15" type="primary">lipA</name>
    <name evidence="11" type="synonym">lipB</name>
    <name evidence="15" type="ORF">Dpo_1c06180</name>
</gene>
<organism evidence="15 16">
    <name type="scientific">Desulfotignum phosphitoxidans DSM 13687</name>
    <dbReference type="NCBI Taxonomy" id="1286635"/>
    <lineage>
        <taxon>Bacteria</taxon>
        <taxon>Pseudomonadati</taxon>
        <taxon>Thermodesulfobacteriota</taxon>
        <taxon>Desulfobacteria</taxon>
        <taxon>Desulfobacterales</taxon>
        <taxon>Desulfobacteraceae</taxon>
        <taxon>Desulfotignum</taxon>
    </lineage>
</organism>
<comment type="miscellaneous">
    <text evidence="11">In the reaction, the free carboxyl group of octanoic acid is attached via an amide linkage to the epsilon-amino group of a specific lysine residue of lipoyl domains of lipoate-dependent enzymes.</text>
</comment>
<dbReference type="GO" id="GO:0033819">
    <property type="term" value="F:lipoyl(octanoyl) transferase activity"/>
    <property type="evidence" value="ECO:0007669"/>
    <property type="project" value="UniProtKB-EC"/>
</dbReference>
<dbReference type="InterPro" id="IPR007197">
    <property type="entry name" value="rSAM"/>
</dbReference>
<comment type="pathway">
    <text evidence="1 11">Protein modification; protein lipoylation via endogenous pathway; protein N(6)-(lipoyl)lysine from octanoyl-[acyl-carrier-protein]: step 1/2.</text>
</comment>
<dbReference type="InterPro" id="IPR006638">
    <property type="entry name" value="Elp3/MiaA/NifB-like_rSAM"/>
</dbReference>
<evidence type="ECO:0000259" key="14">
    <source>
        <dbReference type="PROSITE" id="PS51918"/>
    </source>
</evidence>
<dbReference type="EC" id="2.3.1.181" evidence="11"/>
<keyword evidence="7 12" id="KW-0411">Iron-sulfur</keyword>
<feature type="binding site" evidence="12">
    <location>
        <position position="277"/>
    </location>
    <ligand>
        <name>[4Fe-4S] cluster</name>
        <dbReference type="ChEBI" id="CHEBI:49883"/>
        <label>2</label>
        <note>4Fe-4S-S-AdoMet</note>
    </ligand>
</feature>
<dbReference type="SFLD" id="SFLDG01058">
    <property type="entry name" value="lipoyl_synthase_like"/>
    <property type="match status" value="1"/>
</dbReference>
<feature type="site" description="Lowers pKa of active site Cys" evidence="11">
    <location>
        <position position="138"/>
    </location>
</feature>
<dbReference type="HAMAP" id="MF_00206">
    <property type="entry name" value="Lipoyl_synth"/>
    <property type="match status" value="1"/>
</dbReference>
<comment type="caution">
    <text evidence="15">The sequence shown here is derived from an EMBL/GenBank/DDBJ whole genome shotgun (WGS) entry which is preliminary data.</text>
</comment>
<dbReference type="InterPro" id="IPR003698">
    <property type="entry name" value="Lipoyl_synth"/>
</dbReference>
<dbReference type="EC" id="2.8.1.8" evidence="12"/>
<dbReference type="PROSITE" id="PS51918">
    <property type="entry name" value="RADICAL_SAM"/>
    <property type="match status" value="1"/>
</dbReference>
<feature type="binding site" evidence="11">
    <location>
        <begin position="154"/>
        <end position="156"/>
    </location>
    <ligand>
        <name>substrate</name>
    </ligand>
</feature>
<keyword evidence="8 11" id="KW-0012">Acyltransferase</keyword>
<dbReference type="InterPro" id="IPR020605">
    <property type="entry name" value="Octanoyltransferase_CS"/>
</dbReference>
<dbReference type="CDD" id="cd16444">
    <property type="entry name" value="LipB"/>
    <property type="match status" value="1"/>
</dbReference>
<dbReference type="Pfam" id="PF04055">
    <property type="entry name" value="Radical_SAM"/>
    <property type="match status" value="1"/>
</dbReference>
<dbReference type="SUPFAM" id="SSF102114">
    <property type="entry name" value="Radical SAM enzymes"/>
    <property type="match status" value="1"/>
</dbReference>
<dbReference type="CDD" id="cd01335">
    <property type="entry name" value="Radical_SAM"/>
    <property type="match status" value="1"/>
</dbReference>
<comment type="pathway">
    <text evidence="12">Protein modification; protein lipoylation via endogenous pathway; protein N(6)-(lipoyl)lysine from octanoyl-[acyl-carrier-protein]: step 2/2.</text>
</comment>
<dbReference type="NCBIfam" id="TIGR00214">
    <property type="entry name" value="lipB"/>
    <property type="match status" value="1"/>
</dbReference>
<dbReference type="Gene3D" id="3.30.930.10">
    <property type="entry name" value="Bira Bifunctional Protein, Domain 2"/>
    <property type="match status" value="1"/>
</dbReference>
<dbReference type="Pfam" id="PF21948">
    <property type="entry name" value="LplA-B_cat"/>
    <property type="match status" value="1"/>
</dbReference>
<dbReference type="NCBIfam" id="NF004019">
    <property type="entry name" value="PRK05481.1"/>
    <property type="match status" value="1"/>
</dbReference>
<keyword evidence="3 11" id="KW-0808">Transferase</keyword>
<comment type="catalytic activity">
    <reaction evidence="11">
        <text>octanoyl-[ACP] + L-lysyl-[protein] = N(6)-octanoyl-L-lysyl-[protein] + holo-[ACP] + H(+)</text>
        <dbReference type="Rhea" id="RHEA:17665"/>
        <dbReference type="Rhea" id="RHEA-COMP:9636"/>
        <dbReference type="Rhea" id="RHEA-COMP:9685"/>
        <dbReference type="Rhea" id="RHEA-COMP:9752"/>
        <dbReference type="Rhea" id="RHEA-COMP:9928"/>
        <dbReference type="ChEBI" id="CHEBI:15378"/>
        <dbReference type="ChEBI" id="CHEBI:29969"/>
        <dbReference type="ChEBI" id="CHEBI:64479"/>
        <dbReference type="ChEBI" id="CHEBI:78463"/>
        <dbReference type="ChEBI" id="CHEBI:78809"/>
        <dbReference type="EC" id="2.3.1.181"/>
    </reaction>
</comment>
<dbReference type="UniPathway" id="UPA00538">
    <property type="reaction ID" value="UER00592"/>
</dbReference>
<comment type="function">
    <text evidence="9 11">Catalyzes the transfer of endogenously produced octanoic acid from octanoyl-acyl-carrier-protein onto the lipoyl domains of lipoate-dependent enzymes. Lipoyl-ACP can also act as a substrate although octanoyl-ACP is likely to be the physiological substrate.</text>
</comment>
<evidence type="ECO:0000256" key="1">
    <source>
        <dbReference type="ARBA" id="ARBA00004821"/>
    </source>
</evidence>
<dbReference type="Proteomes" id="UP000014216">
    <property type="component" value="Unassembled WGS sequence"/>
</dbReference>
<feature type="domain" description="BPL/LPL catalytic" evidence="13">
    <location>
        <begin position="31"/>
        <end position="211"/>
    </location>
</feature>
<feature type="active site" description="Acyl-thioester intermediate" evidence="11">
    <location>
        <position position="172"/>
    </location>
</feature>
<dbReference type="NCBIfam" id="TIGR00510">
    <property type="entry name" value="lipA"/>
    <property type="match status" value="1"/>
</dbReference>
<dbReference type="PANTHER" id="PTHR10949">
    <property type="entry name" value="LIPOYL SYNTHASE"/>
    <property type="match status" value="1"/>
</dbReference>
<dbReference type="InterPro" id="IPR000544">
    <property type="entry name" value="Octanoyltransferase"/>
</dbReference>
<dbReference type="AlphaFoldDB" id="S0G7U3"/>
<evidence type="ECO:0000256" key="8">
    <source>
        <dbReference type="ARBA" id="ARBA00023315"/>
    </source>
</evidence>
<evidence type="ECO:0000256" key="4">
    <source>
        <dbReference type="ARBA" id="ARBA00022691"/>
    </source>
</evidence>
<dbReference type="HAMAP" id="MF_00013">
    <property type="entry name" value="LipB"/>
    <property type="match status" value="1"/>
</dbReference>
<dbReference type="SUPFAM" id="SSF55681">
    <property type="entry name" value="Class II aaRS and biotin synthetases"/>
    <property type="match status" value="1"/>
</dbReference>
<dbReference type="PATRIC" id="fig|1286635.3.peg.643"/>
<keyword evidence="2 12" id="KW-0004">4Fe-4S</keyword>
<dbReference type="PANTHER" id="PTHR10949:SF0">
    <property type="entry name" value="LIPOYL SYNTHASE, MITOCHONDRIAL"/>
    <property type="match status" value="1"/>
</dbReference>
<dbReference type="RefSeq" id="WP_006964219.1">
    <property type="nucleotide sequence ID" value="NZ_APJX01000001.1"/>
</dbReference>
<dbReference type="GO" id="GO:0046872">
    <property type="term" value="F:metal ion binding"/>
    <property type="evidence" value="ECO:0007669"/>
    <property type="project" value="UniProtKB-KW"/>
</dbReference>
<feature type="binding site" evidence="11">
    <location>
        <begin position="76"/>
        <end position="83"/>
    </location>
    <ligand>
        <name>substrate</name>
    </ligand>
</feature>
<comment type="cofactor">
    <cofactor evidence="12">
        <name>[4Fe-4S] cluster</name>
        <dbReference type="ChEBI" id="CHEBI:49883"/>
    </cofactor>
    <text evidence="12">Binds 2 [4Fe-4S] clusters per subunit. One cluster is coordinated with 3 cysteines and an exchangeable S-adenosyl-L-methionine.</text>
</comment>
<comment type="similarity">
    <text evidence="11">Belongs to the LipB family.</text>
</comment>
<dbReference type="GO" id="GO:0009249">
    <property type="term" value="P:protein lipoylation"/>
    <property type="evidence" value="ECO:0007669"/>
    <property type="project" value="UniProtKB-UniRule"/>
</dbReference>
<name>S0G7U3_9BACT</name>
<dbReference type="InterPro" id="IPR004143">
    <property type="entry name" value="BPL_LPL_catalytic"/>
</dbReference>
<feature type="binding site" evidence="12">
    <location>
        <position position="256"/>
    </location>
    <ligand>
        <name>[4Fe-4S] cluster</name>
        <dbReference type="ChEBI" id="CHEBI:49883"/>
        <label>1</label>
    </ligand>
</feature>
<dbReference type="PROSITE" id="PS51733">
    <property type="entry name" value="BPL_LPL_CATALYTIC"/>
    <property type="match status" value="1"/>
</dbReference>
<feature type="binding site" evidence="12">
    <location>
        <position position="281"/>
    </location>
    <ligand>
        <name>[4Fe-4S] cluster</name>
        <dbReference type="ChEBI" id="CHEBI:49883"/>
        <label>2</label>
        <note>4Fe-4S-S-AdoMet</note>
    </ligand>
</feature>
<evidence type="ECO:0000256" key="6">
    <source>
        <dbReference type="ARBA" id="ARBA00023004"/>
    </source>
</evidence>
<dbReference type="SFLD" id="SFLDS00029">
    <property type="entry name" value="Radical_SAM"/>
    <property type="match status" value="1"/>
</dbReference>
<dbReference type="NCBIfam" id="NF009544">
    <property type="entry name" value="PRK12928.1"/>
    <property type="match status" value="1"/>
</dbReference>
<evidence type="ECO:0000256" key="11">
    <source>
        <dbReference type="HAMAP-Rule" id="MF_00013"/>
    </source>
</evidence>
<accession>S0G7U3</accession>
<dbReference type="SMART" id="SM00729">
    <property type="entry name" value="Elp3"/>
    <property type="match status" value="1"/>
</dbReference>
<dbReference type="PROSITE" id="PS01313">
    <property type="entry name" value="LIPB"/>
    <property type="match status" value="1"/>
</dbReference>
<evidence type="ECO:0000256" key="12">
    <source>
        <dbReference type="HAMAP-Rule" id="MF_00206"/>
    </source>
</evidence>
<dbReference type="SFLD" id="SFLDF00271">
    <property type="entry name" value="lipoyl_synthase"/>
    <property type="match status" value="1"/>
</dbReference>
<feature type="domain" description="Radical SAM core" evidence="14">
    <location>
        <begin position="263"/>
        <end position="477"/>
    </location>
</feature>
<dbReference type="InterPro" id="IPR045864">
    <property type="entry name" value="aa-tRNA-synth_II/BPL/LPL"/>
</dbReference>
<feature type="binding site" evidence="12">
    <location>
        <position position="488"/>
    </location>
    <ligand>
        <name>[4Fe-4S] cluster</name>
        <dbReference type="ChEBI" id="CHEBI:49883"/>
        <label>1</label>
    </ligand>
</feature>
<comment type="subcellular location">
    <subcellularLocation>
        <location evidence="11">Cytoplasm</location>
    </subcellularLocation>
</comment>
<keyword evidence="11" id="KW-0963">Cytoplasm</keyword>
<keyword evidence="16" id="KW-1185">Reference proteome</keyword>
<evidence type="ECO:0000256" key="7">
    <source>
        <dbReference type="ARBA" id="ARBA00023014"/>
    </source>
</evidence>
<evidence type="ECO:0000256" key="3">
    <source>
        <dbReference type="ARBA" id="ARBA00022679"/>
    </source>
</evidence>
<sequence>MKDLQTIDLGRLDYDQALSRQHQLVADRIKGHIPDSLILVEHPPVITIGRSGSLEDLRVAKEFLAPKGVYLQKVDRGGRATFHGPGQLVIYPIINISDTDIHVFLTQLTGSVSDVLEDYHLVPELKKGQPGLWVNDAKIASVGLAVKKKVTYHGIALNVSIDPHWFDLINPCGQKGAKITSMDIETGEAFDMSTVKKLVVDHFSRRLGYNTRVLIPGPDKRPKWLIKPADDLEAVRGMETRLERLDLATVCQTAHCPNQGECFHQGTATFMILGTRCTRRCRFCAVDKGIPYPVDYREPERVAMAVSEMGLTHAVVTSVTRDDLPDGGAGLFAATIHRIRQDCPDVSVEVLVPDFQGQTSSLETVCAARPDVFNHNIETVPRLYDRIRPKADYRRSLRILSYASDQGLLVKSGLMLGLGETCDEIKNTLNDLKSSGCQSLTIGQYLAPSGDHAMVARYVPPEEFDVWAKTANDIGFKHVSSGPLVRSSYHAGDMIGKTGGGSNNGSHRKAG</sequence>
<evidence type="ECO:0000256" key="5">
    <source>
        <dbReference type="ARBA" id="ARBA00022723"/>
    </source>
</evidence>
<feature type="binding site" evidence="11">
    <location>
        <begin position="141"/>
        <end position="143"/>
    </location>
    <ligand>
        <name>substrate</name>
    </ligand>
</feature>
<evidence type="ECO:0000313" key="16">
    <source>
        <dbReference type="Proteomes" id="UP000014216"/>
    </source>
</evidence>
<comment type="similarity">
    <text evidence="12">Belongs to the radical SAM superfamily. Lipoyl synthase family.</text>
</comment>
<reference evidence="15 16" key="1">
    <citation type="journal article" date="2013" name="Genome Announc.">
        <title>Draft Genome Sequence of Desulfotignum phosphitoxidans DSM 13687 Strain FiPS-3.</title>
        <authorList>
            <person name="Poehlein A."/>
            <person name="Daniel R."/>
            <person name="Simeonova D.D."/>
        </authorList>
    </citation>
    <scope>NUCLEOTIDE SEQUENCE [LARGE SCALE GENOMIC DNA]</scope>
    <source>
        <strain evidence="15 16">DSM 13687</strain>
    </source>
</reference>
<evidence type="ECO:0000256" key="10">
    <source>
        <dbReference type="ARBA" id="ARBA00047326"/>
    </source>
</evidence>
<dbReference type="GO" id="GO:0005737">
    <property type="term" value="C:cytoplasm"/>
    <property type="evidence" value="ECO:0007669"/>
    <property type="project" value="UniProtKB-SubCell"/>
</dbReference>